<feature type="domain" description="Histidine phosphotransferase ChpT C-terminal" evidence="1">
    <location>
        <begin position="79"/>
        <end position="195"/>
    </location>
</feature>
<organism evidence="2 3">
    <name type="scientific">Skermanella aerolata</name>
    <dbReference type="NCBI Taxonomy" id="393310"/>
    <lineage>
        <taxon>Bacteria</taxon>
        <taxon>Pseudomonadati</taxon>
        <taxon>Pseudomonadota</taxon>
        <taxon>Alphaproteobacteria</taxon>
        <taxon>Rhodospirillales</taxon>
        <taxon>Azospirillaceae</taxon>
        <taxon>Skermanella</taxon>
    </lineage>
</organism>
<name>A0A512DYX9_9PROT</name>
<sequence length="209" mass="22122">MKTDLDIRVVELLCSRLCHELVSPVGAINNGVELIEEMGAEMADEAIGLIAHSADQASRRLRLLRLAYGAAGSDRAGLDEAAQAAEAYFAGGKIKLEWPSGRLDQSGQLLSGTGKVLLNLAILAEEALAYGGRIVVGPDPDGHPLVTAAGRNAGLKAETMQALSGEIAVENLTPRTVHAYVTGCFARHVNLTLTTFREAPDSFAFSLRN</sequence>
<dbReference type="Gene3D" id="1.10.287.130">
    <property type="match status" value="1"/>
</dbReference>
<dbReference type="GO" id="GO:0016740">
    <property type="term" value="F:transferase activity"/>
    <property type="evidence" value="ECO:0007669"/>
    <property type="project" value="UniProtKB-KW"/>
</dbReference>
<reference evidence="2 3" key="1">
    <citation type="submission" date="2019-07" db="EMBL/GenBank/DDBJ databases">
        <title>Whole genome shotgun sequence of Skermanella aerolata NBRC 106429.</title>
        <authorList>
            <person name="Hosoyama A."/>
            <person name="Uohara A."/>
            <person name="Ohji S."/>
            <person name="Ichikawa N."/>
        </authorList>
    </citation>
    <scope>NUCLEOTIDE SEQUENCE [LARGE SCALE GENOMIC DNA]</scope>
    <source>
        <strain evidence="2 3">NBRC 106429</strain>
    </source>
</reference>
<accession>A0A512DYX9</accession>
<proteinExistence type="predicted"/>
<keyword evidence="3" id="KW-1185">Reference proteome</keyword>
<dbReference type="InterPro" id="IPR018762">
    <property type="entry name" value="ChpT_C"/>
</dbReference>
<keyword evidence="2" id="KW-0808">Transferase</keyword>
<dbReference type="AlphaFoldDB" id="A0A512DYX9"/>
<evidence type="ECO:0000313" key="2">
    <source>
        <dbReference type="EMBL" id="GEO41400.1"/>
    </source>
</evidence>
<dbReference type="Pfam" id="PF10090">
    <property type="entry name" value="HPTransfase"/>
    <property type="match status" value="1"/>
</dbReference>
<comment type="caution">
    <text evidence="2">The sequence shown here is derived from an EMBL/GenBank/DDBJ whole genome shotgun (WGS) entry which is preliminary data.</text>
</comment>
<dbReference type="InterPro" id="IPR036890">
    <property type="entry name" value="HATPase_C_sf"/>
</dbReference>
<evidence type="ECO:0000259" key="1">
    <source>
        <dbReference type="Pfam" id="PF10090"/>
    </source>
</evidence>
<dbReference type="RefSeq" id="WP_044431686.1">
    <property type="nucleotide sequence ID" value="NZ_BJYZ01000027.1"/>
</dbReference>
<dbReference type="EMBL" id="BJYZ01000027">
    <property type="protein sequence ID" value="GEO41400.1"/>
    <property type="molecule type" value="Genomic_DNA"/>
</dbReference>
<protein>
    <submittedName>
        <fullName evidence="2">Histidine phosphotransferase</fullName>
    </submittedName>
</protein>
<gene>
    <name evidence="2" type="ORF">SAE02_55480</name>
</gene>
<dbReference type="Proteomes" id="UP000321523">
    <property type="component" value="Unassembled WGS sequence"/>
</dbReference>
<dbReference type="OrthoDB" id="9803702at2"/>
<dbReference type="Gene3D" id="3.30.565.10">
    <property type="entry name" value="Histidine kinase-like ATPase, C-terminal domain"/>
    <property type="match status" value="1"/>
</dbReference>
<evidence type="ECO:0000313" key="3">
    <source>
        <dbReference type="Proteomes" id="UP000321523"/>
    </source>
</evidence>